<organism evidence="1">
    <name type="scientific">Brassica napus</name>
    <name type="common">Rape</name>
    <dbReference type="NCBI Taxonomy" id="3708"/>
    <lineage>
        <taxon>Eukaryota</taxon>
        <taxon>Viridiplantae</taxon>
        <taxon>Streptophyta</taxon>
        <taxon>Embryophyta</taxon>
        <taxon>Tracheophyta</taxon>
        <taxon>Spermatophyta</taxon>
        <taxon>Magnoliopsida</taxon>
        <taxon>eudicotyledons</taxon>
        <taxon>Gunneridae</taxon>
        <taxon>Pentapetalae</taxon>
        <taxon>rosids</taxon>
        <taxon>malvids</taxon>
        <taxon>Brassicales</taxon>
        <taxon>Brassicaceae</taxon>
        <taxon>Brassiceae</taxon>
        <taxon>Brassica</taxon>
    </lineage>
</organism>
<accession>A0A816M538</accession>
<protein>
    <submittedName>
        <fullName evidence="1">(rape) hypothetical protein</fullName>
    </submittedName>
</protein>
<feature type="non-terminal residue" evidence="1">
    <location>
        <position position="48"/>
    </location>
</feature>
<proteinExistence type="predicted"/>
<reference evidence="1" key="1">
    <citation type="submission" date="2021-01" db="EMBL/GenBank/DDBJ databases">
        <authorList>
            <consortium name="Genoscope - CEA"/>
            <person name="William W."/>
        </authorList>
    </citation>
    <scope>NUCLEOTIDE SEQUENCE</scope>
</reference>
<evidence type="ECO:0000313" key="1">
    <source>
        <dbReference type="EMBL" id="CAF1959970.1"/>
    </source>
</evidence>
<name>A0A816M538_BRANA</name>
<dbReference type="Proteomes" id="UP001295469">
    <property type="component" value="Chromosome C07"/>
</dbReference>
<gene>
    <name evidence="1" type="ORF">DARMORV10_C07P10240.1</name>
</gene>
<dbReference type="EMBL" id="HG994371">
    <property type="protein sequence ID" value="CAF1959970.1"/>
    <property type="molecule type" value="Genomic_DNA"/>
</dbReference>
<sequence>MTKVSTLSHKTWPENRRSRIQQSLNCIAKVDDWASDIPCLKDRWEKPK</sequence>
<dbReference type="AlphaFoldDB" id="A0A816M538"/>